<accession>A0A182LWP8</accession>
<dbReference type="Pfam" id="PF00076">
    <property type="entry name" value="RRM_1"/>
    <property type="match status" value="1"/>
</dbReference>
<dbReference type="EMBL" id="AXCM01001239">
    <property type="status" value="NOT_ANNOTATED_CDS"/>
    <property type="molecule type" value="Genomic_DNA"/>
</dbReference>
<dbReference type="SUPFAM" id="SSF54928">
    <property type="entry name" value="RNA-binding domain, RBD"/>
    <property type="match status" value="1"/>
</dbReference>
<keyword evidence="1 2" id="KW-0694">RNA-binding</keyword>
<dbReference type="EnsemblMetazoa" id="ACUA003771-RA">
    <property type="protein sequence ID" value="ACUA003771-PA"/>
    <property type="gene ID" value="ACUA003771"/>
</dbReference>
<dbReference type="PANTHER" id="PTHR48024">
    <property type="entry name" value="GEO13361P1-RELATED"/>
    <property type="match status" value="1"/>
</dbReference>
<dbReference type="Gene3D" id="3.30.70.330">
    <property type="match status" value="1"/>
</dbReference>
<dbReference type="AlphaFoldDB" id="A0A182LWP8"/>
<dbReference type="InterPro" id="IPR035979">
    <property type="entry name" value="RBD_domain_sf"/>
</dbReference>
<sequence>MSSTTAAASTIARGVQKLFVGNLPWTVSTKELKSYFSKYGHVHSTNVIYDKTTGISRGYGFIVFSTREGFTNATNNRLHVLEGRPILASMKRAPPKRWTSTGRKRT</sequence>
<name>A0A182LWP8_9DIPT</name>
<proteinExistence type="predicted"/>
<feature type="domain" description="RRM" evidence="3">
    <location>
        <begin position="16"/>
        <end position="93"/>
    </location>
</feature>
<protein>
    <recommendedName>
        <fullName evidence="3">RRM domain-containing protein</fullName>
    </recommendedName>
</protein>
<dbReference type="SMART" id="SM00360">
    <property type="entry name" value="RRM"/>
    <property type="match status" value="1"/>
</dbReference>
<dbReference type="InterPro" id="IPR050886">
    <property type="entry name" value="RNA-binding_reg"/>
</dbReference>
<evidence type="ECO:0000259" key="3">
    <source>
        <dbReference type="PROSITE" id="PS50102"/>
    </source>
</evidence>
<dbReference type="GO" id="GO:0003723">
    <property type="term" value="F:RNA binding"/>
    <property type="evidence" value="ECO:0007669"/>
    <property type="project" value="UniProtKB-UniRule"/>
</dbReference>
<dbReference type="PANTHER" id="PTHR48024:SF53">
    <property type="entry name" value="GEO11133P1"/>
    <property type="match status" value="1"/>
</dbReference>
<dbReference type="STRING" id="139723.A0A182LWP8"/>
<reference evidence="4" key="2">
    <citation type="submission" date="2020-05" db="UniProtKB">
        <authorList>
            <consortium name="EnsemblMetazoa"/>
        </authorList>
    </citation>
    <scope>IDENTIFICATION</scope>
    <source>
        <strain evidence="4">A-37</strain>
    </source>
</reference>
<dbReference type="Proteomes" id="UP000075883">
    <property type="component" value="Unassembled WGS sequence"/>
</dbReference>
<evidence type="ECO:0000313" key="4">
    <source>
        <dbReference type="EnsemblMetazoa" id="ACUA003771-PA"/>
    </source>
</evidence>
<evidence type="ECO:0000313" key="5">
    <source>
        <dbReference type="Proteomes" id="UP000075883"/>
    </source>
</evidence>
<evidence type="ECO:0000256" key="1">
    <source>
        <dbReference type="ARBA" id="ARBA00022884"/>
    </source>
</evidence>
<dbReference type="FunFam" id="3.30.70.330:FF:000494">
    <property type="entry name" value="28 kDa ribonucleoprotein, chloroplastic"/>
    <property type="match status" value="1"/>
</dbReference>
<organism evidence="4 5">
    <name type="scientific">Anopheles culicifacies</name>
    <dbReference type="NCBI Taxonomy" id="139723"/>
    <lineage>
        <taxon>Eukaryota</taxon>
        <taxon>Metazoa</taxon>
        <taxon>Ecdysozoa</taxon>
        <taxon>Arthropoda</taxon>
        <taxon>Hexapoda</taxon>
        <taxon>Insecta</taxon>
        <taxon>Pterygota</taxon>
        <taxon>Neoptera</taxon>
        <taxon>Endopterygota</taxon>
        <taxon>Diptera</taxon>
        <taxon>Nematocera</taxon>
        <taxon>Culicoidea</taxon>
        <taxon>Culicidae</taxon>
        <taxon>Anophelinae</taxon>
        <taxon>Anopheles</taxon>
        <taxon>culicifacies species complex</taxon>
    </lineage>
</organism>
<dbReference type="InterPro" id="IPR012677">
    <property type="entry name" value="Nucleotide-bd_a/b_plait_sf"/>
</dbReference>
<reference evidence="5" key="1">
    <citation type="submission" date="2013-09" db="EMBL/GenBank/DDBJ databases">
        <title>The Genome Sequence of Anopheles culicifacies species A.</title>
        <authorList>
            <consortium name="The Broad Institute Genomics Platform"/>
            <person name="Neafsey D.E."/>
            <person name="Besansky N."/>
            <person name="Howell P."/>
            <person name="Walton C."/>
            <person name="Young S.K."/>
            <person name="Zeng Q."/>
            <person name="Gargeya S."/>
            <person name="Fitzgerald M."/>
            <person name="Haas B."/>
            <person name="Abouelleil A."/>
            <person name="Allen A.W."/>
            <person name="Alvarado L."/>
            <person name="Arachchi H.M."/>
            <person name="Berlin A.M."/>
            <person name="Chapman S.B."/>
            <person name="Gainer-Dewar J."/>
            <person name="Goldberg J."/>
            <person name="Griggs A."/>
            <person name="Gujja S."/>
            <person name="Hansen M."/>
            <person name="Howarth C."/>
            <person name="Imamovic A."/>
            <person name="Ireland A."/>
            <person name="Larimer J."/>
            <person name="McCowan C."/>
            <person name="Murphy C."/>
            <person name="Pearson M."/>
            <person name="Poon T.W."/>
            <person name="Priest M."/>
            <person name="Roberts A."/>
            <person name="Saif S."/>
            <person name="Shea T."/>
            <person name="Sisk P."/>
            <person name="Sykes S."/>
            <person name="Wortman J."/>
            <person name="Nusbaum C."/>
            <person name="Birren B."/>
        </authorList>
    </citation>
    <scope>NUCLEOTIDE SEQUENCE [LARGE SCALE GENOMIC DNA]</scope>
    <source>
        <strain evidence="5">A-37</strain>
    </source>
</reference>
<dbReference type="PROSITE" id="PS50102">
    <property type="entry name" value="RRM"/>
    <property type="match status" value="1"/>
</dbReference>
<evidence type="ECO:0000256" key="2">
    <source>
        <dbReference type="PROSITE-ProRule" id="PRU00176"/>
    </source>
</evidence>
<dbReference type="VEuPathDB" id="VectorBase:ACUA003771"/>
<keyword evidence="5" id="KW-1185">Reference proteome</keyword>
<dbReference type="InterPro" id="IPR000504">
    <property type="entry name" value="RRM_dom"/>
</dbReference>
<dbReference type="GO" id="GO:0005634">
    <property type="term" value="C:nucleus"/>
    <property type="evidence" value="ECO:0007669"/>
    <property type="project" value="TreeGrafter"/>
</dbReference>